<reference evidence="3 4" key="1">
    <citation type="submission" date="2016-03" db="EMBL/GenBank/DDBJ databases">
        <title>Complete genome sequence of Shewanella psychrophila WP2, a deep sea bacterium isolated from west Pacific sediment.</title>
        <authorList>
            <person name="Xu G."/>
            <person name="Jian H."/>
        </authorList>
    </citation>
    <scope>NUCLEOTIDE SEQUENCE [LARGE SCALE GENOMIC DNA]</scope>
    <source>
        <strain evidence="3 4">WP2</strain>
    </source>
</reference>
<feature type="signal peptide" evidence="1">
    <location>
        <begin position="1"/>
        <end position="34"/>
    </location>
</feature>
<dbReference type="GO" id="GO:0016740">
    <property type="term" value="F:transferase activity"/>
    <property type="evidence" value="ECO:0007669"/>
    <property type="project" value="UniProtKB-KW"/>
</dbReference>
<feature type="chain" id="PRO_5013340432" evidence="1">
    <location>
        <begin position="35"/>
        <end position="149"/>
    </location>
</feature>
<organism evidence="3 4">
    <name type="scientific">Shewanella psychrophila</name>
    <dbReference type="NCBI Taxonomy" id="225848"/>
    <lineage>
        <taxon>Bacteria</taxon>
        <taxon>Pseudomonadati</taxon>
        <taxon>Pseudomonadota</taxon>
        <taxon>Gammaproteobacteria</taxon>
        <taxon>Alteromonadales</taxon>
        <taxon>Shewanellaceae</taxon>
        <taxon>Shewanella</taxon>
    </lineage>
</organism>
<dbReference type="PANTHER" id="PTHR45431">
    <property type="entry name" value="RHODANESE-LIKE DOMAIN-CONTAINING PROTEIN 15, CHLOROPLASTIC"/>
    <property type="match status" value="1"/>
</dbReference>
<keyword evidence="1" id="KW-0732">Signal</keyword>
<sequence length="149" mass="16562">MNNQINAAHRSMKNRSFIVIFTLLSLLVSQFALAADKDPKVTWDKIDAGATVIDVRTAEEFAAGHLDNAINIPFEEIAAEIKKLDIAKDTQIVLYCRSGRRSGIAFDTLVSEGYTNSYNGGGFETLSQFKKAQKQTFRDNSDNKCRVIP</sequence>
<gene>
    <name evidence="3" type="ORF">Sps_01805</name>
</gene>
<dbReference type="Pfam" id="PF00581">
    <property type="entry name" value="Rhodanese"/>
    <property type="match status" value="1"/>
</dbReference>
<evidence type="ECO:0000256" key="1">
    <source>
        <dbReference type="SAM" id="SignalP"/>
    </source>
</evidence>
<dbReference type="STRING" id="225848.Sps_01805"/>
<evidence type="ECO:0000313" key="4">
    <source>
        <dbReference type="Proteomes" id="UP000189545"/>
    </source>
</evidence>
<dbReference type="SMART" id="SM00450">
    <property type="entry name" value="RHOD"/>
    <property type="match status" value="1"/>
</dbReference>
<proteinExistence type="predicted"/>
<dbReference type="AlphaFoldDB" id="A0A1S6HN85"/>
<dbReference type="CDD" id="cd00158">
    <property type="entry name" value="RHOD"/>
    <property type="match status" value="1"/>
</dbReference>
<feature type="domain" description="Rhodanese" evidence="2">
    <location>
        <begin position="46"/>
        <end position="135"/>
    </location>
</feature>
<name>A0A1S6HN85_9GAMM</name>
<dbReference type="Proteomes" id="UP000189545">
    <property type="component" value="Chromosome"/>
</dbReference>
<dbReference type="InterPro" id="IPR036873">
    <property type="entry name" value="Rhodanese-like_dom_sf"/>
</dbReference>
<accession>A0A1S6HN85</accession>
<evidence type="ECO:0000313" key="3">
    <source>
        <dbReference type="EMBL" id="AQS36969.1"/>
    </source>
</evidence>
<dbReference type="EMBL" id="CP014782">
    <property type="protein sequence ID" value="AQS36969.1"/>
    <property type="molecule type" value="Genomic_DNA"/>
</dbReference>
<protein>
    <submittedName>
        <fullName evidence="3">Rhodanese-related sulfurtransferase</fullName>
    </submittedName>
</protein>
<dbReference type="FunFam" id="3.40.250.10:FF:000049">
    <property type="entry name" value="Phage shock protein E"/>
    <property type="match status" value="1"/>
</dbReference>
<dbReference type="Gene3D" id="3.40.250.10">
    <property type="entry name" value="Rhodanese-like domain"/>
    <property type="match status" value="1"/>
</dbReference>
<dbReference type="SUPFAM" id="SSF52821">
    <property type="entry name" value="Rhodanese/Cell cycle control phosphatase"/>
    <property type="match status" value="1"/>
</dbReference>
<keyword evidence="3" id="KW-0808">Transferase</keyword>
<keyword evidence="4" id="KW-1185">Reference proteome</keyword>
<dbReference type="PANTHER" id="PTHR45431:SF3">
    <property type="entry name" value="RHODANESE-LIKE DOMAIN-CONTAINING PROTEIN 15, CHLOROPLASTIC"/>
    <property type="match status" value="1"/>
</dbReference>
<dbReference type="KEGG" id="spsw:Sps_01805"/>
<evidence type="ECO:0000259" key="2">
    <source>
        <dbReference type="PROSITE" id="PS50206"/>
    </source>
</evidence>
<dbReference type="InterPro" id="IPR052367">
    <property type="entry name" value="Thiosulfate_ST/Rhodanese-like"/>
</dbReference>
<dbReference type="PROSITE" id="PS50206">
    <property type="entry name" value="RHODANESE_3"/>
    <property type="match status" value="1"/>
</dbReference>
<dbReference type="InterPro" id="IPR001763">
    <property type="entry name" value="Rhodanese-like_dom"/>
</dbReference>